<gene>
    <name evidence="1" type="ORF">DPMN_107219</name>
</gene>
<evidence type="ECO:0000313" key="1">
    <source>
        <dbReference type="EMBL" id="KAH3833903.1"/>
    </source>
</evidence>
<organism evidence="1 2">
    <name type="scientific">Dreissena polymorpha</name>
    <name type="common">Zebra mussel</name>
    <name type="synonym">Mytilus polymorpha</name>
    <dbReference type="NCBI Taxonomy" id="45954"/>
    <lineage>
        <taxon>Eukaryota</taxon>
        <taxon>Metazoa</taxon>
        <taxon>Spiralia</taxon>
        <taxon>Lophotrochozoa</taxon>
        <taxon>Mollusca</taxon>
        <taxon>Bivalvia</taxon>
        <taxon>Autobranchia</taxon>
        <taxon>Heteroconchia</taxon>
        <taxon>Euheterodonta</taxon>
        <taxon>Imparidentia</taxon>
        <taxon>Neoheterodontei</taxon>
        <taxon>Myida</taxon>
        <taxon>Dreissenoidea</taxon>
        <taxon>Dreissenidae</taxon>
        <taxon>Dreissena</taxon>
    </lineage>
</organism>
<dbReference type="AlphaFoldDB" id="A0A9D4K6C1"/>
<reference evidence="1" key="2">
    <citation type="submission" date="2020-11" db="EMBL/GenBank/DDBJ databases">
        <authorList>
            <person name="McCartney M.A."/>
            <person name="Auch B."/>
            <person name="Kono T."/>
            <person name="Mallez S."/>
            <person name="Becker A."/>
            <person name="Gohl D.M."/>
            <person name="Silverstein K.A.T."/>
            <person name="Koren S."/>
            <person name="Bechman K.B."/>
            <person name="Herman A."/>
            <person name="Abrahante J.E."/>
            <person name="Garbe J."/>
        </authorList>
    </citation>
    <scope>NUCLEOTIDE SEQUENCE</scope>
    <source>
        <strain evidence="1">Duluth1</strain>
        <tissue evidence="1">Whole animal</tissue>
    </source>
</reference>
<reference evidence="1" key="1">
    <citation type="journal article" date="2019" name="bioRxiv">
        <title>The Genome of the Zebra Mussel, Dreissena polymorpha: A Resource for Invasive Species Research.</title>
        <authorList>
            <person name="McCartney M.A."/>
            <person name="Auch B."/>
            <person name="Kono T."/>
            <person name="Mallez S."/>
            <person name="Zhang Y."/>
            <person name="Obille A."/>
            <person name="Becker A."/>
            <person name="Abrahante J.E."/>
            <person name="Garbe J."/>
            <person name="Badalamenti J.P."/>
            <person name="Herman A."/>
            <person name="Mangelson H."/>
            <person name="Liachko I."/>
            <person name="Sullivan S."/>
            <person name="Sone E.D."/>
            <person name="Koren S."/>
            <person name="Silverstein K.A.T."/>
            <person name="Beckman K.B."/>
            <person name="Gohl D.M."/>
        </authorList>
    </citation>
    <scope>NUCLEOTIDE SEQUENCE</scope>
    <source>
        <strain evidence="1">Duluth1</strain>
        <tissue evidence="1">Whole animal</tissue>
    </source>
</reference>
<comment type="caution">
    <text evidence="1">The sequence shown here is derived from an EMBL/GenBank/DDBJ whole genome shotgun (WGS) entry which is preliminary data.</text>
</comment>
<keyword evidence="2" id="KW-1185">Reference proteome</keyword>
<dbReference type="EMBL" id="JAIWYP010000004">
    <property type="protein sequence ID" value="KAH3833903.1"/>
    <property type="molecule type" value="Genomic_DNA"/>
</dbReference>
<dbReference type="Proteomes" id="UP000828390">
    <property type="component" value="Unassembled WGS sequence"/>
</dbReference>
<name>A0A9D4K6C1_DREPO</name>
<proteinExistence type="predicted"/>
<evidence type="ECO:0000313" key="2">
    <source>
        <dbReference type="Proteomes" id="UP000828390"/>
    </source>
</evidence>
<sequence>MCLVITGQGTPRKSHDVSLGRLLTKVSNVDVTEQMRLQVRRTCVTFFKSTDSFLVMDTHVVSLT</sequence>
<accession>A0A9D4K6C1</accession>
<protein>
    <submittedName>
        <fullName evidence="1">Uncharacterized protein</fullName>
    </submittedName>
</protein>